<dbReference type="InterPro" id="IPR038626">
    <property type="entry name" value="Rof-like_sf"/>
</dbReference>
<reference evidence="1 2" key="1">
    <citation type="submission" date="2014-09" db="EMBL/GenBank/DDBJ databases">
        <title>Vibrio maritimus JCM 19240. (C210) whole genome shotgun sequence.</title>
        <authorList>
            <person name="Sawabe T."/>
            <person name="Meirelles P."/>
            <person name="Nakanishi M."/>
            <person name="Sayaka M."/>
            <person name="Hattori M."/>
            <person name="Ohkuma M."/>
        </authorList>
    </citation>
    <scope>NUCLEOTIDE SEQUENCE [LARGE SCALE GENOMIC DNA]</scope>
    <source>
        <strain evidence="1 2">JCM 19240</strain>
    </source>
</reference>
<sequence>MKNGDIIEGTALDTARNEAKAECIKISESSGERLVELDQIARMEVLTTNPHFDTKVFS</sequence>
<dbReference type="Gene3D" id="2.30.30.400">
    <property type="entry name" value="Rof-like"/>
    <property type="match status" value="1"/>
</dbReference>
<evidence type="ECO:0000313" key="2">
    <source>
        <dbReference type="Proteomes" id="UP000029224"/>
    </source>
</evidence>
<reference evidence="1 2" key="2">
    <citation type="submission" date="2014-09" db="EMBL/GenBank/DDBJ databases">
        <authorList>
            <consortium name="NBRP consortium"/>
            <person name="Sawabe T."/>
            <person name="Meirelles P."/>
            <person name="Nakanishi M."/>
            <person name="Sayaka M."/>
            <person name="Hattori M."/>
            <person name="Ohkuma M."/>
        </authorList>
    </citation>
    <scope>NUCLEOTIDE SEQUENCE [LARGE SCALE GENOMIC DNA]</scope>
    <source>
        <strain evidence="1 2">JCM 19240</strain>
    </source>
</reference>
<accession>A0A090T9K7</accession>
<dbReference type="AlphaFoldDB" id="A0A090T9K7"/>
<dbReference type="InterPro" id="IPR009778">
    <property type="entry name" value="ROF"/>
</dbReference>
<dbReference type="Proteomes" id="UP000029224">
    <property type="component" value="Unassembled WGS sequence"/>
</dbReference>
<evidence type="ECO:0000313" key="1">
    <source>
        <dbReference type="EMBL" id="GAL36606.1"/>
    </source>
</evidence>
<dbReference type="InterPro" id="IPR023534">
    <property type="entry name" value="Rof/RNase_P-like"/>
</dbReference>
<comment type="caution">
    <text evidence="1">The sequence shown here is derived from an EMBL/GenBank/DDBJ whole genome shotgun (WGS) entry which is preliminary data.</text>
</comment>
<dbReference type="EMBL" id="BBMT01000011">
    <property type="protein sequence ID" value="GAL36606.1"/>
    <property type="molecule type" value="Genomic_DNA"/>
</dbReference>
<keyword evidence="2" id="KW-1185">Reference proteome</keyword>
<gene>
    <name evidence="1" type="ORF">JCM19240_2675</name>
</gene>
<dbReference type="Pfam" id="PF07073">
    <property type="entry name" value="ROF"/>
    <property type="match status" value="1"/>
</dbReference>
<name>A0A090T9K7_9VIBR</name>
<organism evidence="1 2">
    <name type="scientific">Vibrio maritimus</name>
    <dbReference type="NCBI Taxonomy" id="990268"/>
    <lineage>
        <taxon>Bacteria</taxon>
        <taxon>Pseudomonadati</taxon>
        <taxon>Pseudomonadota</taxon>
        <taxon>Gammaproteobacteria</taxon>
        <taxon>Vibrionales</taxon>
        <taxon>Vibrionaceae</taxon>
        <taxon>Vibrio</taxon>
    </lineage>
</organism>
<dbReference type="SUPFAM" id="SSF101744">
    <property type="entry name" value="Rof/RNase P subunit-like"/>
    <property type="match status" value="1"/>
</dbReference>
<protein>
    <submittedName>
        <fullName evidence="1">Uncharacterized protein</fullName>
    </submittedName>
</protein>
<proteinExistence type="predicted"/>